<dbReference type="Proteomes" id="UP001229346">
    <property type="component" value="Unassembled WGS sequence"/>
</dbReference>
<evidence type="ECO:0000313" key="3">
    <source>
        <dbReference type="EMBL" id="MDQ0114437.1"/>
    </source>
</evidence>
<evidence type="ECO:0008006" key="5">
    <source>
        <dbReference type="Google" id="ProtNLM"/>
    </source>
</evidence>
<sequence length="181" mass="18578">MDNEHNQPPDLSKDTNAPSSSDQPRDNGYSPYSSDARFSDDRSNEVGPLKQSKLGIASFIIALVAVVLLVVAFALATANSAEFVDFVAEVEATGGTIATPEQLEAIGGEIIGTLVLIIVCMFGSMGIALVGAILAFIGIFAKNRRKTFAIIGLVLNGLLILGAIGLVIAGLAMGAASGGIS</sequence>
<evidence type="ECO:0000313" key="4">
    <source>
        <dbReference type="Proteomes" id="UP001229346"/>
    </source>
</evidence>
<feature type="compositionally biased region" description="Basic and acidic residues" evidence="1">
    <location>
        <begin position="1"/>
        <end position="13"/>
    </location>
</feature>
<feature type="transmembrane region" description="Helical" evidence="2">
    <location>
        <begin position="110"/>
        <end position="141"/>
    </location>
</feature>
<organism evidence="3 4">
    <name type="scientific">Paenibacillus harenae</name>
    <dbReference type="NCBI Taxonomy" id="306543"/>
    <lineage>
        <taxon>Bacteria</taxon>
        <taxon>Bacillati</taxon>
        <taxon>Bacillota</taxon>
        <taxon>Bacilli</taxon>
        <taxon>Bacillales</taxon>
        <taxon>Paenibacillaceae</taxon>
        <taxon>Paenibacillus</taxon>
    </lineage>
</organism>
<feature type="transmembrane region" description="Helical" evidence="2">
    <location>
        <begin position="54"/>
        <end position="76"/>
    </location>
</feature>
<dbReference type="EMBL" id="JAUSSU010000007">
    <property type="protein sequence ID" value="MDQ0114437.1"/>
    <property type="molecule type" value="Genomic_DNA"/>
</dbReference>
<protein>
    <recommendedName>
        <fullName evidence="5">DUF4064 domain-containing protein</fullName>
    </recommendedName>
</protein>
<gene>
    <name evidence="3" type="ORF">J2T15_003892</name>
</gene>
<accession>A0ABT9U470</accession>
<feature type="transmembrane region" description="Helical" evidence="2">
    <location>
        <begin position="148"/>
        <end position="176"/>
    </location>
</feature>
<reference evidence="3 4" key="1">
    <citation type="submission" date="2023-07" db="EMBL/GenBank/DDBJ databases">
        <title>Sorghum-associated microbial communities from plants grown in Nebraska, USA.</title>
        <authorList>
            <person name="Schachtman D."/>
        </authorList>
    </citation>
    <scope>NUCLEOTIDE SEQUENCE [LARGE SCALE GENOMIC DNA]</scope>
    <source>
        <strain evidence="3 4">CC482</strain>
    </source>
</reference>
<comment type="caution">
    <text evidence="3">The sequence shown here is derived from an EMBL/GenBank/DDBJ whole genome shotgun (WGS) entry which is preliminary data.</text>
</comment>
<feature type="region of interest" description="Disordered" evidence="1">
    <location>
        <begin position="1"/>
        <end position="44"/>
    </location>
</feature>
<keyword evidence="2" id="KW-0472">Membrane</keyword>
<name>A0ABT9U470_PAEHA</name>
<keyword evidence="4" id="KW-1185">Reference proteome</keyword>
<keyword evidence="2" id="KW-1133">Transmembrane helix</keyword>
<keyword evidence="2" id="KW-0812">Transmembrane</keyword>
<evidence type="ECO:0000256" key="2">
    <source>
        <dbReference type="SAM" id="Phobius"/>
    </source>
</evidence>
<dbReference type="RefSeq" id="WP_307205769.1">
    <property type="nucleotide sequence ID" value="NZ_JAUSST010000001.1"/>
</dbReference>
<proteinExistence type="predicted"/>
<evidence type="ECO:0000256" key="1">
    <source>
        <dbReference type="SAM" id="MobiDB-lite"/>
    </source>
</evidence>